<comment type="caution">
    <text evidence="2">The sequence shown here is derived from an EMBL/GenBank/DDBJ whole genome shotgun (WGS) entry which is preliminary data.</text>
</comment>
<accession>A0A8J7LXR6</accession>
<sequence length="286" mass="31771">MKRNMFSKFAGSLLALALVFAASSAFAKVATVDIPVDSQMYAQAPQPLTPSQCAQCHSYQFGALKEKGGKHRFACQECHKAFHAYNPNKGNYAEIMPKCSQCHTDIHGPANKDCATCHTNPHTPRVVKVTERLTNSCATCHQEEKAELVQFPSKHSLLACSKCHHTRHGYKPSCQECHKPHYKGQEYSSCLGCHSVHKPKKVTYKSNEPAQTCGSCHTKVYGKWTKTVSKHSKVNCATCHHDKHGYIPKCEECHKAPHPAGILKHYPRCLDCHLDVHELPGMGGKK</sequence>
<evidence type="ECO:0000313" key="2">
    <source>
        <dbReference type="EMBL" id="MBJ6723571.1"/>
    </source>
</evidence>
<evidence type="ECO:0000313" key="3">
    <source>
        <dbReference type="Proteomes" id="UP000636888"/>
    </source>
</evidence>
<dbReference type="AlphaFoldDB" id="A0A8J7LXR6"/>
<dbReference type="Gene3D" id="3.90.10.10">
    <property type="entry name" value="Cytochrome C3"/>
    <property type="match status" value="1"/>
</dbReference>
<feature type="chain" id="PRO_5035174948" evidence="1">
    <location>
        <begin position="28"/>
        <end position="286"/>
    </location>
</feature>
<keyword evidence="3" id="KW-1185">Reference proteome</keyword>
<dbReference type="Proteomes" id="UP000636888">
    <property type="component" value="Unassembled WGS sequence"/>
</dbReference>
<dbReference type="EMBL" id="JAEMHM010000002">
    <property type="protein sequence ID" value="MBJ6723571.1"/>
    <property type="molecule type" value="Genomic_DNA"/>
</dbReference>
<evidence type="ECO:0000256" key="1">
    <source>
        <dbReference type="SAM" id="SignalP"/>
    </source>
</evidence>
<dbReference type="SUPFAM" id="SSF48695">
    <property type="entry name" value="Multiheme cytochromes"/>
    <property type="match status" value="1"/>
</dbReference>
<name>A0A8J7LXR6_9BACT</name>
<reference evidence="2" key="1">
    <citation type="submission" date="2020-12" db="EMBL/GenBank/DDBJ databases">
        <title>Geomonas sp. Red875, isolated from river sediment.</title>
        <authorList>
            <person name="Xu Z."/>
            <person name="Zhang Z."/>
            <person name="Masuda Y."/>
            <person name="Itoh H."/>
            <person name="Senoo K."/>
        </authorList>
    </citation>
    <scope>NUCLEOTIDE SEQUENCE</scope>
    <source>
        <strain evidence="2">Red875</strain>
    </source>
</reference>
<dbReference type="RefSeq" id="WP_199382415.1">
    <property type="nucleotide sequence ID" value="NZ_JAEMHM010000002.1"/>
</dbReference>
<feature type="signal peptide" evidence="1">
    <location>
        <begin position="1"/>
        <end position="27"/>
    </location>
</feature>
<protein>
    <submittedName>
        <fullName evidence="2">Cytochrome C</fullName>
    </submittedName>
</protein>
<organism evidence="2 3">
    <name type="scientific">Geomesophilobacter sediminis</name>
    <dbReference type="NCBI Taxonomy" id="2798584"/>
    <lineage>
        <taxon>Bacteria</taxon>
        <taxon>Pseudomonadati</taxon>
        <taxon>Thermodesulfobacteriota</taxon>
        <taxon>Desulfuromonadia</taxon>
        <taxon>Geobacterales</taxon>
        <taxon>Geobacteraceae</taxon>
        <taxon>Geomesophilobacter</taxon>
    </lineage>
</organism>
<keyword evidence="1" id="KW-0732">Signal</keyword>
<proteinExistence type="predicted"/>
<dbReference type="InterPro" id="IPR036280">
    <property type="entry name" value="Multihaem_cyt_sf"/>
</dbReference>
<gene>
    <name evidence="2" type="ORF">JFN93_02510</name>
</gene>
<dbReference type="Gene3D" id="1.10.287.3080">
    <property type="match status" value="1"/>
</dbReference>